<protein>
    <submittedName>
        <fullName evidence="3">Lamin tail domain-containing protein</fullName>
    </submittedName>
</protein>
<dbReference type="Proteomes" id="UP001364472">
    <property type="component" value="Unassembled WGS sequence"/>
</dbReference>
<dbReference type="PROSITE" id="PS51841">
    <property type="entry name" value="LTD"/>
    <property type="match status" value="1"/>
</dbReference>
<keyword evidence="4" id="KW-1185">Reference proteome</keyword>
<dbReference type="NCBIfam" id="TIGR01451">
    <property type="entry name" value="B_ant_repeat"/>
    <property type="match status" value="1"/>
</dbReference>
<feature type="chain" id="PRO_5043712672" evidence="1">
    <location>
        <begin position="28"/>
        <end position="1085"/>
    </location>
</feature>
<dbReference type="PANTHER" id="PTHR42834:SF1">
    <property type="entry name" value="ENDONUCLEASE_EXONUCLEASE_PHOSPHATASE FAMILY PROTEIN (AFU_ORTHOLOGUE AFUA_3G09210)"/>
    <property type="match status" value="1"/>
</dbReference>
<dbReference type="GO" id="GO:0003824">
    <property type="term" value="F:catalytic activity"/>
    <property type="evidence" value="ECO:0007669"/>
    <property type="project" value="InterPro"/>
</dbReference>
<dbReference type="PANTHER" id="PTHR42834">
    <property type="entry name" value="ENDONUCLEASE/EXONUCLEASE/PHOSPHATASE FAMILY PROTEIN (AFU_ORTHOLOGUE AFUA_3G09210)"/>
    <property type="match status" value="1"/>
</dbReference>
<sequence length="1085" mass="110562">MTTHSRLRAVLAGLLTLVLAGAGTASAQVVISQSYGGGGNSGATYTHDFIELFNRGSTPVSLAGWSVQYTSAAGTSWQVTPLGSHVLQPGQYYLIQQAQGGGGTTPLPTPEVIGSIAMSASSGKVALVSNTTALTGTCPTGAAIQDFLGIGSSANCFEGSGPAPGIANTTAAMRAAAGCTDSNDNAADFSPQAPTPRNSFATPNACGAAATLPVFSFDSATVSVLEGDTAASMFSYTVNFAPAIGSGDTVSFDIAVSGPAGRYAYTGPASVTLDGSAATPYLIKVETVPNTVVDGNATVTVTLSNFSGADVTQTDPISKSGTIIDDDIVFTPISQIQGSGQISPFDGQIVTTRGIVTAITSNSQRYYLQSLAADEDGDPTTSEGLLVFGPASNPAATGLALGDLVQVTGTVSEYGPGGSLPITELTFATTTVVSSGNPLPAPVVLGPASIDPAGAIDQLERYEFMRVSVPRLVTVSPTGAGANDEFFGVAEGLQRPMREAGVDLFRCGIDPAIPGSLPLPAEAPANVPCWDNNPELLRVKTNLLAGGSTKTLRSGSVIENLTGVLDYASARYTVLTRDAEFGTVDATGAAAGTAVSVAAPTDVTIGGYNVENLALAGGTTYPRKADKIAQTIVNYLGTPDVLGLIEVANPETLADIATRVGTIAANDPAYQSVMVSTSGTQRLGFLLKKSLVGGQPRVTLVGAAQEYGAGLHVLCPDGVSYTAGLLNDRPPLVVDLLIAGPNGSQLPVTVINNHLKSMIDLDSTADADANYACFNDPLNPGGGEGRRNRAKRQQNAEFLAELVQQFQAADASRAIVLVGDFNAYEFNDGYADLMGTIKGEPSANDATVVPDDGTDLVTPDLILLTELAPRDERYSYTFAGNAQTIDHILVNEAVVSRTVGEPRMEFARVNADFHQADRTDTGNAFANSDHDPALAFLDVAAFRTADLSVSNASVAATASVGDTLTYSFSVANAGADEAVGAQVVLTLPTGAGFISLTAPVGWVCSEPAIGSSGVVQCGIASLAAGASGSFTATVIVQPAASGQTLAAPLAASTASTDPLPGNNDHAFTTVVAVVPDAIFSDGFEN</sequence>
<dbReference type="Pfam" id="PF00932">
    <property type="entry name" value="LTD"/>
    <property type="match status" value="1"/>
</dbReference>
<dbReference type="CDD" id="cd04486">
    <property type="entry name" value="YhcR_OBF_like"/>
    <property type="match status" value="1"/>
</dbReference>
<dbReference type="RefSeq" id="WP_337334090.1">
    <property type="nucleotide sequence ID" value="NZ_JBBDHC010000002.1"/>
</dbReference>
<evidence type="ECO:0000259" key="2">
    <source>
        <dbReference type="PROSITE" id="PS51841"/>
    </source>
</evidence>
<dbReference type="InterPro" id="IPR001434">
    <property type="entry name" value="OmcB-like_DUF11"/>
</dbReference>
<dbReference type="Pfam" id="PF01345">
    <property type="entry name" value="DUF11"/>
    <property type="match status" value="1"/>
</dbReference>
<dbReference type="Pfam" id="PF03372">
    <property type="entry name" value="Exo_endo_phos"/>
    <property type="match status" value="1"/>
</dbReference>
<dbReference type="SUPFAM" id="SSF56219">
    <property type="entry name" value="DNase I-like"/>
    <property type="match status" value="1"/>
</dbReference>
<dbReference type="InterPro" id="IPR047589">
    <property type="entry name" value="DUF11_rpt"/>
</dbReference>
<dbReference type="InterPro" id="IPR036691">
    <property type="entry name" value="Endo/exonu/phosph_ase_sf"/>
</dbReference>
<name>A0AAW9R2A1_9GAMM</name>
<dbReference type="InterPro" id="IPR013783">
    <property type="entry name" value="Ig-like_fold"/>
</dbReference>
<feature type="signal peptide" evidence="1">
    <location>
        <begin position="1"/>
        <end position="27"/>
    </location>
</feature>
<dbReference type="Gene3D" id="2.60.40.1260">
    <property type="entry name" value="Lamin Tail domain"/>
    <property type="match status" value="1"/>
</dbReference>
<dbReference type="EMBL" id="JBBDHC010000002">
    <property type="protein sequence ID" value="MEJ1248368.1"/>
    <property type="molecule type" value="Genomic_DNA"/>
</dbReference>
<dbReference type="InterPro" id="IPR001322">
    <property type="entry name" value="Lamin_tail_dom"/>
</dbReference>
<reference evidence="3 4" key="1">
    <citation type="journal article" date="2016" name="Antonie Van Leeuwenhoek">
        <title>Denitratimonas tolerans gen. nov., sp. nov., a denitrifying bacterium isolated from a bioreactor for tannery wastewater treatment.</title>
        <authorList>
            <person name="Han S.I."/>
            <person name="Kim J.O."/>
            <person name="Lee Y.R."/>
            <person name="Ekpeghere K.I."/>
            <person name="Koh S.C."/>
            <person name="Whang K.S."/>
        </authorList>
    </citation>
    <scope>NUCLEOTIDE SEQUENCE [LARGE SCALE GENOMIC DNA]</scope>
    <source>
        <strain evidence="3 4">KACC 17565</strain>
    </source>
</reference>
<comment type="caution">
    <text evidence="3">The sequence shown here is derived from an EMBL/GenBank/DDBJ whole genome shotgun (WGS) entry which is preliminary data.</text>
</comment>
<dbReference type="InterPro" id="IPR036415">
    <property type="entry name" value="Lamin_tail_dom_sf"/>
</dbReference>
<dbReference type="SUPFAM" id="SSF141072">
    <property type="entry name" value="CalX-like"/>
    <property type="match status" value="1"/>
</dbReference>
<dbReference type="Gene3D" id="3.60.10.10">
    <property type="entry name" value="Endonuclease/exonuclease/phosphatase"/>
    <property type="match status" value="1"/>
</dbReference>
<dbReference type="Gene3D" id="2.60.40.10">
    <property type="entry name" value="Immunoglobulins"/>
    <property type="match status" value="1"/>
</dbReference>
<keyword evidence="1" id="KW-0732">Signal</keyword>
<organism evidence="3 4">
    <name type="scientific">Denitratimonas tolerans</name>
    <dbReference type="NCBI Taxonomy" id="1338420"/>
    <lineage>
        <taxon>Bacteria</taxon>
        <taxon>Pseudomonadati</taxon>
        <taxon>Pseudomonadota</taxon>
        <taxon>Gammaproteobacteria</taxon>
        <taxon>Lysobacterales</taxon>
        <taxon>Lysobacteraceae</taxon>
        <taxon>Denitratimonas</taxon>
    </lineage>
</organism>
<proteinExistence type="predicted"/>
<dbReference type="InterPro" id="IPR038081">
    <property type="entry name" value="CalX-like_sf"/>
</dbReference>
<evidence type="ECO:0000313" key="3">
    <source>
        <dbReference type="EMBL" id="MEJ1248368.1"/>
    </source>
</evidence>
<evidence type="ECO:0000313" key="4">
    <source>
        <dbReference type="Proteomes" id="UP001364472"/>
    </source>
</evidence>
<dbReference type="SUPFAM" id="SSF74853">
    <property type="entry name" value="Lamin A/C globular tail domain"/>
    <property type="match status" value="1"/>
</dbReference>
<evidence type="ECO:0000256" key="1">
    <source>
        <dbReference type="SAM" id="SignalP"/>
    </source>
</evidence>
<feature type="domain" description="LTD" evidence="2">
    <location>
        <begin position="23"/>
        <end position="152"/>
    </location>
</feature>
<dbReference type="InterPro" id="IPR005135">
    <property type="entry name" value="Endo/exonuclease/phosphatase"/>
</dbReference>
<dbReference type="Gene3D" id="2.60.40.2030">
    <property type="match status" value="1"/>
</dbReference>
<dbReference type="AlphaFoldDB" id="A0AAW9R2A1"/>
<accession>A0AAW9R2A1</accession>
<gene>
    <name evidence="3" type="ORF">WB794_01570</name>
</gene>